<dbReference type="SUPFAM" id="SSF54695">
    <property type="entry name" value="POZ domain"/>
    <property type="match status" value="1"/>
</dbReference>
<name>A0A292Q0W6_9PEZI</name>
<feature type="domain" description="BTB" evidence="2">
    <location>
        <begin position="13"/>
        <end position="89"/>
    </location>
</feature>
<dbReference type="EMBL" id="LN890993">
    <property type="protein sequence ID" value="CUS12383.1"/>
    <property type="molecule type" value="Genomic_DNA"/>
</dbReference>
<feature type="compositionally biased region" description="Basic and acidic residues" evidence="1">
    <location>
        <begin position="205"/>
        <end position="214"/>
    </location>
</feature>
<evidence type="ECO:0000313" key="3">
    <source>
        <dbReference type="EMBL" id="CUS12383.1"/>
    </source>
</evidence>
<dbReference type="AlphaFoldDB" id="A0A292Q0W6"/>
<sequence length="401" mass="43153">MDSATTQIIDPYGDLLVLLPTAKTKLQISSKVLSTASPVFRSMFSPRFREGAALASATKLTEIEFPDDSPQALGIIFDVLHFRHDCVSDDYSHDVLYNIALVADKYDLTRALGPWKEVWLKRGAGDGGRGLFVMYVFGDMEGFREGCRKAVIQSRGEEYDEYCESGDEDGEGDEGGGGEGEGGGGKGEGEGGGGKGEGEGGGGKGEGEGEEKGENGWACDALPVQIVELLYGSRMVIIQSLLSVTAHFRDLYQSPTVKCKTFKSSGLFSTPSSQVLTCDVAILGSLIRHEVDIGIFPTPSMPYRGISVEELAVMMKGLRCFVDFAAGHGECTITGQVIKMVDEVLASVDRLDVWDSAGGADAVEGRRRGRDSRFMLADKEGVGGSLAVKRNIEPPWSKFRR</sequence>
<evidence type="ECO:0000259" key="2">
    <source>
        <dbReference type="PROSITE" id="PS50097"/>
    </source>
</evidence>
<gene>
    <name evidence="3" type="ORF">GSTUAT00003517001</name>
</gene>
<dbReference type="InterPro" id="IPR011333">
    <property type="entry name" value="SKP1/BTB/POZ_sf"/>
</dbReference>
<accession>A0A292Q0W6</accession>
<dbReference type="InterPro" id="IPR000210">
    <property type="entry name" value="BTB/POZ_dom"/>
</dbReference>
<dbReference type="Gene3D" id="3.30.710.10">
    <property type="entry name" value="Potassium Channel Kv1.1, Chain A"/>
    <property type="match status" value="1"/>
</dbReference>
<protein>
    <recommendedName>
        <fullName evidence="2">BTB domain-containing protein</fullName>
    </recommendedName>
</protein>
<evidence type="ECO:0000313" key="4">
    <source>
        <dbReference type="Proteomes" id="UP001412239"/>
    </source>
</evidence>
<dbReference type="CDD" id="cd18186">
    <property type="entry name" value="BTB_POZ_ZBTB_KLHL-like"/>
    <property type="match status" value="1"/>
</dbReference>
<dbReference type="PROSITE" id="PS50097">
    <property type="entry name" value="BTB"/>
    <property type="match status" value="1"/>
</dbReference>
<feature type="region of interest" description="Disordered" evidence="1">
    <location>
        <begin position="160"/>
        <end position="215"/>
    </location>
</feature>
<reference evidence="3" key="1">
    <citation type="submission" date="2015-10" db="EMBL/GenBank/DDBJ databases">
        <authorList>
            <person name="Regsiter A."/>
            <person name="william w."/>
        </authorList>
    </citation>
    <scope>NUCLEOTIDE SEQUENCE</scope>
    <source>
        <strain evidence="3">Montdore</strain>
    </source>
</reference>
<feature type="compositionally biased region" description="Acidic residues" evidence="1">
    <location>
        <begin position="160"/>
        <end position="176"/>
    </location>
</feature>
<proteinExistence type="predicted"/>
<keyword evidence="4" id="KW-1185">Reference proteome</keyword>
<evidence type="ECO:0000256" key="1">
    <source>
        <dbReference type="SAM" id="MobiDB-lite"/>
    </source>
</evidence>
<dbReference type="Proteomes" id="UP001412239">
    <property type="component" value="Unassembled WGS sequence"/>
</dbReference>
<feature type="compositionally biased region" description="Gly residues" evidence="1">
    <location>
        <begin position="177"/>
        <end position="204"/>
    </location>
</feature>
<organism evidence="3 4">
    <name type="scientific">Tuber aestivum</name>
    <name type="common">summer truffle</name>
    <dbReference type="NCBI Taxonomy" id="59557"/>
    <lineage>
        <taxon>Eukaryota</taxon>
        <taxon>Fungi</taxon>
        <taxon>Dikarya</taxon>
        <taxon>Ascomycota</taxon>
        <taxon>Pezizomycotina</taxon>
        <taxon>Pezizomycetes</taxon>
        <taxon>Pezizales</taxon>
        <taxon>Tuberaceae</taxon>
        <taxon>Tuber</taxon>
    </lineage>
</organism>